<keyword evidence="3 8" id="KW-0812">Transmembrane</keyword>
<dbReference type="InterPro" id="IPR012707">
    <property type="entry name" value="HPA_permease"/>
</dbReference>
<evidence type="ECO:0000256" key="7">
    <source>
        <dbReference type="ARBA" id="ARBA00074139"/>
    </source>
</evidence>
<evidence type="ECO:0000256" key="3">
    <source>
        <dbReference type="ARBA" id="ARBA00022692"/>
    </source>
</evidence>
<name>A0A097R5B1_HAFAL</name>
<dbReference type="FunFam" id="1.20.1250.20:FF:000018">
    <property type="entry name" value="MFS transporter permease"/>
    <property type="match status" value="1"/>
</dbReference>
<dbReference type="PROSITE" id="PS50850">
    <property type="entry name" value="MFS"/>
    <property type="match status" value="1"/>
</dbReference>
<feature type="transmembrane region" description="Helical" evidence="8">
    <location>
        <begin position="266"/>
        <end position="291"/>
    </location>
</feature>
<feature type="transmembrane region" description="Helical" evidence="8">
    <location>
        <begin position="102"/>
        <end position="121"/>
    </location>
</feature>
<dbReference type="PANTHER" id="PTHR43791">
    <property type="entry name" value="PERMEASE-RELATED"/>
    <property type="match status" value="1"/>
</dbReference>
<dbReference type="HOGENOM" id="CLU_001265_0_0_6"/>
<feature type="transmembrane region" description="Helical" evidence="8">
    <location>
        <begin position="32"/>
        <end position="49"/>
    </location>
</feature>
<keyword evidence="5 8" id="KW-0472">Membrane</keyword>
<reference evidence="10 11" key="1">
    <citation type="journal article" date="2014" name="Gut Pathog.">
        <title>Gene clusters of Hafnia alvei strain FB1 important in survival and pathogenesis: a draft genome perspective.</title>
        <authorList>
            <person name="Tan J.Y."/>
            <person name="Yin W.F."/>
            <person name="Chan K.G."/>
        </authorList>
    </citation>
    <scope>NUCLEOTIDE SEQUENCE [LARGE SCALE GENOMIC DNA]</scope>
    <source>
        <strain evidence="10 11">FB1</strain>
    </source>
</reference>
<accession>A0A097R5B1</accession>
<feature type="transmembrane region" description="Helical" evidence="8">
    <location>
        <begin position="127"/>
        <end position="150"/>
    </location>
</feature>
<dbReference type="FunFam" id="1.20.1250.20:FF:000126">
    <property type="entry name" value="MFS transporter permease"/>
    <property type="match status" value="1"/>
</dbReference>
<dbReference type="PANTHER" id="PTHR43791:SF102">
    <property type="entry name" value="4-HYDROXYPHENYLACETATE CATABOLISM PROTEIN"/>
    <property type="match status" value="1"/>
</dbReference>
<feature type="transmembrane region" description="Helical" evidence="8">
    <location>
        <begin position="362"/>
        <end position="383"/>
    </location>
</feature>
<feature type="transmembrane region" description="Helical" evidence="8">
    <location>
        <begin position="162"/>
        <end position="184"/>
    </location>
</feature>
<feature type="transmembrane region" description="Helical" evidence="8">
    <location>
        <begin position="395"/>
        <end position="416"/>
    </location>
</feature>
<dbReference type="KEGG" id="hav:AT03_16950"/>
<comment type="subcellular location">
    <subcellularLocation>
        <location evidence="1">Membrane</location>
        <topology evidence="1">Multi-pass membrane protein</topology>
    </subcellularLocation>
</comment>
<dbReference type="RefSeq" id="WP_025800100.1">
    <property type="nucleotide sequence ID" value="NZ_CP009706.1"/>
</dbReference>
<dbReference type="GO" id="GO:1901241">
    <property type="term" value="F:4-hydroxyphenylacetate transmembrane transporter activity"/>
    <property type="evidence" value="ECO:0007669"/>
    <property type="project" value="InterPro"/>
</dbReference>
<gene>
    <name evidence="10" type="ORF">AT03_16950</name>
</gene>
<keyword evidence="2" id="KW-0813">Transport</keyword>
<sequence length="458" mass="50780">MSDSTSAVSNEVEPAHRHKNLTEQQQRVINKLFRRLIVFLFVLFVFSFLDRINIGFAGLTMGKDLGLSSTMFGLATTLFYATYVIFGIPSNIMLGIVGARRWIATIMVLWGLASTATMFATGPHSLYVLRMIVGITEAGFLPGILVYLTYWFPAYFRARANALFMIAMPVTTALGSLVSGYILSLDGILSLKGWQWLFLLEGFPSVLLGIIVWYYLDDKPSKAKWLTQEDKDCLQEMMDSDNLQLVQPEGALSHNALQRPSMWREIFTPIVLMYTLAYFCLTNTLSAISIWTPQIMQSFNQSSSNITIGLLAAIPQFCTIAGMIWWSKHSDRMQERKHHTALPFLFAAVGWLLASATDHNMIQLLGIIMASTGSFSAMAIFWTTPDQSISLRARAVGIAVINATGNIGSAVSPLLIGWLKDQTGNFNSGLYFVAGLLIVGAIIIWLIPMKGSRPRATP</sequence>
<evidence type="ECO:0000259" key="9">
    <source>
        <dbReference type="PROSITE" id="PS50850"/>
    </source>
</evidence>
<dbReference type="InterPro" id="IPR011701">
    <property type="entry name" value="MFS"/>
</dbReference>
<feature type="transmembrane region" description="Helical" evidence="8">
    <location>
        <begin position="428"/>
        <end position="447"/>
    </location>
</feature>
<dbReference type="Pfam" id="PF07690">
    <property type="entry name" value="MFS_1"/>
    <property type="match status" value="1"/>
</dbReference>
<evidence type="ECO:0000256" key="8">
    <source>
        <dbReference type="SAM" id="Phobius"/>
    </source>
</evidence>
<dbReference type="eggNOG" id="COG2271">
    <property type="taxonomic scope" value="Bacteria"/>
</dbReference>
<dbReference type="OrthoDB" id="9773957at2"/>
<evidence type="ECO:0000313" key="10">
    <source>
        <dbReference type="EMBL" id="AIU73915.1"/>
    </source>
</evidence>
<dbReference type="Proteomes" id="UP000029986">
    <property type="component" value="Chromosome"/>
</dbReference>
<evidence type="ECO:0000256" key="6">
    <source>
        <dbReference type="ARBA" id="ARBA00058119"/>
    </source>
</evidence>
<dbReference type="GO" id="GO:1900754">
    <property type="term" value="P:4-hydroxyphenylacetate transport"/>
    <property type="evidence" value="ECO:0007669"/>
    <property type="project" value="InterPro"/>
</dbReference>
<feature type="transmembrane region" description="Helical" evidence="8">
    <location>
        <begin position="196"/>
        <end position="216"/>
    </location>
</feature>
<organism evidence="10 11">
    <name type="scientific">Hafnia alvei FB1</name>
    <dbReference type="NCBI Taxonomy" id="1453496"/>
    <lineage>
        <taxon>Bacteria</taxon>
        <taxon>Pseudomonadati</taxon>
        <taxon>Pseudomonadota</taxon>
        <taxon>Gammaproteobacteria</taxon>
        <taxon>Enterobacterales</taxon>
        <taxon>Hafniaceae</taxon>
        <taxon>Hafnia</taxon>
    </lineage>
</organism>
<dbReference type="NCBIfam" id="TIGR02332">
    <property type="entry name" value="HpaX"/>
    <property type="match status" value="1"/>
</dbReference>
<protein>
    <recommendedName>
        <fullName evidence="7">Putative tartrate transporter</fullName>
    </recommendedName>
</protein>
<evidence type="ECO:0000256" key="1">
    <source>
        <dbReference type="ARBA" id="ARBA00004141"/>
    </source>
</evidence>
<feature type="transmembrane region" description="Helical" evidence="8">
    <location>
        <begin position="306"/>
        <end position="326"/>
    </location>
</feature>
<dbReference type="InterPro" id="IPR020846">
    <property type="entry name" value="MFS_dom"/>
</dbReference>
<keyword evidence="11" id="KW-1185">Reference proteome</keyword>
<dbReference type="SUPFAM" id="SSF103473">
    <property type="entry name" value="MFS general substrate transporter"/>
    <property type="match status" value="1"/>
</dbReference>
<dbReference type="InterPro" id="IPR036259">
    <property type="entry name" value="MFS_trans_sf"/>
</dbReference>
<dbReference type="Gene3D" id="1.20.1250.20">
    <property type="entry name" value="MFS general substrate transporter like domains"/>
    <property type="match status" value="2"/>
</dbReference>
<evidence type="ECO:0000313" key="11">
    <source>
        <dbReference type="Proteomes" id="UP000029986"/>
    </source>
</evidence>
<feature type="domain" description="Major facilitator superfamily (MFS) profile" evidence="9">
    <location>
        <begin position="36"/>
        <end position="452"/>
    </location>
</feature>
<dbReference type="PATRIC" id="fig|1453496.5.peg.3479"/>
<dbReference type="GeneID" id="56893032"/>
<dbReference type="GO" id="GO:0005886">
    <property type="term" value="C:plasma membrane"/>
    <property type="evidence" value="ECO:0007669"/>
    <property type="project" value="TreeGrafter"/>
</dbReference>
<evidence type="ECO:0000256" key="5">
    <source>
        <dbReference type="ARBA" id="ARBA00023136"/>
    </source>
</evidence>
<dbReference type="CDD" id="cd17319">
    <property type="entry name" value="MFS_ExuT_GudP_like"/>
    <property type="match status" value="1"/>
</dbReference>
<feature type="transmembrane region" description="Helical" evidence="8">
    <location>
        <begin position="338"/>
        <end position="356"/>
    </location>
</feature>
<proteinExistence type="predicted"/>
<evidence type="ECO:0000256" key="4">
    <source>
        <dbReference type="ARBA" id="ARBA00022989"/>
    </source>
</evidence>
<feature type="transmembrane region" description="Helical" evidence="8">
    <location>
        <begin position="69"/>
        <end position="90"/>
    </location>
</feature>
<keyword evidence="4 8" id="KW-1133">Transmembrane helix</keyword>
<dbReference type="EMBL" id="CP009706">
    <property type="protein sequence ID" value="AIU73915.1"/>
    <property type="molecule type" value="Genomic_DNA"/>
</dbReference>
<comment type="function">
    <text evidence="6">Component of the tartrate utilization system and may allow entry of tartrate and tartrate dehydrogenase.</text>
</comment>
<evidence type="ECO:0000256" key="2">
    <source>
        <dbReference type="ARBA" id="ARBA00022448"/>
    </source>
</evidence>
<dbReference type="AlphaFoldDB" id="A0A097R5B1"/>